<dbReference type="Pfam" id="PF12266">
    <property type="entry name" value="DUF3613"/>
    <property type="match status" value="1"/>
</dbReference>
<evidence type="ECO:0000256" key="1">
    <source>
        <dbReference type="SAM" id="SignalP"/>
    </source>
</evidence>
<evidence type="ECO:0000313" key="3">
    <source>
        <dbReference type="Proteomes" id="UP000276985"/>
    </source>
</evidence>
<gene>
    <name evidence="2" type="ORF">DY940_32390</name>
</gene>
<dbReference type="EMBL" id="RXTL01000056">
    <property type="protein sequence ID" value="RTS39362.1"/>
    <property type="molecule type" value="Genomic_DNA"/>
</dbReference>
<evidence type="ECO:0000313" key="2">
    <source>
        <dbReference type="EMBL" id="RTS39362.1"/>
    </source>
</evidence>
<dbReference type="RefSeq" id="WP_053806810.1">
    <property type="nucleotide sequence ID" value="NZ_LFXS01000037.1"/>
</dbReference>
<dbReference type="Proteomes" id="UP000276985">
    <property type="component" value="Unassembled WGS sequence"/>
</dbReference>
<keyword evidence="1" id="KW-0732">Signal</keyword>
<feature type="signal peptide" evidence="1">
    <location>
        <begin position="1"/>
        <end position="19"/>
    </location>
</feature>
<accession>A0ABD7JTD7</accession>
<proteinExistence type="predicted"/>
<comment type="caution">
    <text evidence="2">The sequence shown here is derived from an EMBL/GenBank/DDBJ whole genome shotgun (WGS) entry which is preliminary data.</text>
</comment>
<sequence length="95" mass="10299">MHKPILIGALLLASALARGAERPVVYPAAAPPPAEPQTASRAWLAIQASGQAASPVRQGATAAERERAYQRYLKSYEHEIPEYLLEDRGFGESKN</sequence>
<dbReference type="AlphaFoldDB" id="A0ABD7JTD7"/>
<protein>
    <submittedName>
        <fullName evidence="2">DUF3613 domain-containing protein</fullName>
    </submittedName>
</protein>
<organism evidence="2 3">
    <name type="scientific">Pseudomonas aeruginosa</name>
    <dbReference type="NCBI Taxonomy" id="287"/>
    <lineage>
        <taxon>Bacteria</taxon>
        <taxon>Pseudomonadati</taxon>
        <taxon>Pseudomonadota</taxon>
        <taxon>Gammaproteobacteria</taxon>
        <taxon>Pseudomonadales</taxon>
        <taxon>Pseudomonadaceae</taxon>
        <taxon>Pseudomonas</taxon>
    </lineage>
</organism>
<reference evidence="2 3" key="1">
    <citation type="submission" date="2018-12" db="EMBL/GenBank/DDBJ databases">
        <title>Pseudomonas aeruginosa Diversity Panel.</title>
        <authorList>
            <person name="Snesrud E."/>
            <person name="Mcgann P."/>
        </authorList>
    </citation>
    <scope>NUCLEOTIDE SEQUENCE [LARGE SCALE GENOMIC DNA]</scope>
    <source>
        <strain evidence="2 3">MRSN6241</strain>
    </source>
</reference>
<feature type="chain" id="PRO_5044844288" evidence="1">
    <location>
        <begin position="20"/>
        <end position="95"/>
    </location>
</feature>
<dbReference type="InterPro" id="IPR022053">
    <property type="entry name" value="DUF3613"/>
</dbReference>
<name>A0ABD7JTD7_PSEAI</name>